<protein>
    <submittedName>
        <fullName evidence="7">Poly (ADP-ribose) polymerase family, member 16</fullName>
    </submittedName>
</protein>
<dbReference type="Proteomes" id="UP001307889">
    <property type="component" value="Chromosome 4"/>
</dbReference>
<evidence type="ECO:0000259" key="6">
    <source>
        <dbReference type="Pfam" id="PF18084"/>
    </source>
</evidence>
<gene>
    <name evidence="7" type="ORF">NTJ_06492</name>
</gene>
<reference evidence="7 8" key="1">
    <citation type="submission" date="2023-09" db="EMBL/GenBank/DDBJ databases">
        <title>Nesidiocoris tenuis whole genome shotgun sequence.</title>
        <authorList>
            <person name="Shibata T."/>
            <person name="Shimoda M."/>
            <person name="Kobayashi T."/>
            <person name="Uehara T."/>
        </authorList>
    </citation>
    <scope>NUCLEOTIDE SEQUENCE [LARGE SCALE GENOMIC DNA]</scope>
    <source>
        <strain evidence="7 8">Japan</strain>
    </source>
</reference>
<sequence>MNCLVEEALMSTIRNENAQCILSGVDSFDLNKEEMKFDFDEENETSEQVPDPTIYGCSNQIIIKEAEALSSIKPCQEYNRKSLELLRTLSHDLRSIDFKISLYITACNNVRLIPYPEHIVDESPEGLHGLTQINDVIPPVKYMKKFLERSNHLQLHEQVVNLLHWLTVQLRQPKLVDIPPENHETVFHRIPYLVNVENPDYMFKIVVNNLSSNHLQWQASKGNHSTKFAFYAAKVEHLHSLIHLGLYPFRKVAGPEGTGIYLTSDLKACLASSPPNWVWGKSVIGTQLQTVAVVEFIASDPSVKEIIEKCSSGCESRQYFVPANNLIQARYILVFVRDTHQIPLETLEFLSKQNEAKIPWRRILLLGSYLALCFLSWKTVRSSSYNANIWEITARQLLRKLAFNHELANSVALNT</sequence>
<keyword evidence="1" id="KW-0328">Glycosyltransferase</keyword>
<evidence type="ECO:0000256" key="5">
    <source>
        <dbReference type="ARBA" id="ARBA00024347"/>
    </source>
</evidence>
<organism evidence="7 8">
    <name type="scientific">Nesidiocoris tenuis</name>
    <dbReference type="NCBI Taxonomy" id="355587"/>
    <lineage>
        <taxon>Eukaryota</taxon>
        <taxon>Metazoa</taxon>
        <taxon>Ecdysozoa</taxon>
        <taxon>Arthropoda</taxon>
        <taxon>Hexapoda</taxon>
        <taxon>Insecta</taxon>
        <taxon>Pterygota</taxon>
        <taxon>Neoptera</taxon>
        <taxon>Paraneoptera</taxon>
        <taxon>Hemiptera</taxon>
        <taxon>Heteroptera</taxon>
        <taxon>Panheteroptera</taxon>
        <taxon>Cimicomorpha</taxon>
        <taxon>Miridae</taxon>
        <taxon>Dicyphina</taxon>
        <taxon>Nesidiocoris</taxon>
    </lineage>
</organism>
<evidence type="ECO:0000256" key="2">
    <source>
        <dbReference type="ARBA" id="ARBA00022679"/>
    </source>
</evidence>
<evidence type="ECO:0000256" key="1">
    <source>
        <dbReference type="ARBA" id="ARBA00022676"/>
    </source>
</evidence>
<evidence type="ECO:0000256" key="3">
    <source>
        <dbReference type="ARBA" id="ARBA00022695"/>
    </source>
</evidence>
<name>A0ABN7ANZ6_9HEMI</name>
<comment type="similarity">
    <text evidence="5">Belongs to the ARTD/PARP family.</text>
</comment>
<dbReference type="PANTHER" id="PTHR21328">
    <property type="entry name" value="POLY ADP-RIBOSE POLYMERASE FAMILY, MEMBER PARP"/>
    <property type="match status" value="1"/>
</dbReference>
<evidence type="ECO:0000313" key="8">
    <source>
        <dbReference type="Proteomes" id="UP001307889"/>
    </source>
</evidence>
<dbReference type="InterPro" id="IPR051838">
    <property type="entry name" value="ARTD_PARP"/>
</dbReference>
<dbReference type="InterPro" id="IPR041400">
    <property type="entry name" value="PARP16_N"/>
</dbReference>
<evidence type="ECO:0000256" key="4">
    <source>
        <dbReference type="ARBA" id="ARBA00023027"/>
    </source>
</evidence>
<feature type="domain" description="PARP16 N-terminal" evidence="6">
    <location>
        <begin position="88"/>
        <end position="166"/>
    </location>
</feature>
<accession>A0ABN7ANZ6</accession>
<keyword evidence="4" id="KW-0520">NAD</keyword>
<proteinExistence type="inferred from homology"/>
<keyword evidence="8" id="KW-1185">Reference proteome</keyword>
<keyword evidence="3" id="KW-0548">Nucleotidyltransferase</keyword>
<evidence type="ECO:0000313" key="7">
    <source>
        <dbReference type="EMBL" id="BES93683.1"/>
    </source>
</evidence>
<dbReference type="SUPFAM" id="SSF56399">
    <property type="entry name" value="ADP-ribosylation"/>
    <property type="match status" value="1"/>
</dbReference>
<keyword evidence="2" id="KW-0808">Transferase</keyword>
<dbReference type="Pfam" id="PF18084">
    <property type="entry name" value="ARTD15_N"/>
    <property type="match status" value="1"/>
</dbReference>
<dbReference type="EMBL" id="AP028912">
    <property type="protein sequence ID" value="BES93683.1"/>
    <property type="molecule type" value="Genomic_DNA"/>
</dbReference>